<proteinExistence type="predicted"/>
<comment type="caution">
    <text evidence="2">The sequence shown here is derived from an EMBL/GenBank/DDBJ whole genome shotgun (WGS) entry which is preliminary data.</text>
</comment>
<accession>A0A927BPH4</accession>
<name>A0A927BPH4_9BACL</name>
<dbReference type="EMBL" id="JACXIZ010000006">
    <property type="protein sequence ID" value="MBD2843877.1"/>
    <property type="molecule type" value="Genomic_DNA"/>
</dbReference>
<keyword evidence="1" id="KW-0472">Membrane</keyword>
<reference evidence="2" key="1">
    <citation type="submission" date="2020-09" db="EMBL/GenBank/DDBJ databases">
        <title>A novel bacterium of genus Paenibacillus, isolated from South China Sea.</title>
        <authorList>
            <person name="Huang H."/>
            <person name="Mo K."/>
            <person name="Hu Y."/>
        </authorList>
    </citation>
    <scope>NUCLEOTIDE SEQUENCE</scope>
    <source>
        <strain evidence="2">IB182496</strain>
    </source>
</reference>
<evidence type="ECO:0000256" key="1">
    <source>
        <dbReference type="SAM" id="Phobius"/>
    </source>
</evidence>
<feature type="transmembrane region" description="Helical" evidence="1">
    <location>
        <begin position="257"/>
        <end position="280"/>
    </location>
</feature>
<dbReference type="Proteomes" id="UP000621560">
    <property type="component" value="Unassembled WGS sequence"/>
</dbReference>
<keyword evidence="1" id="KW-0812">Transmembrane</keyword>
<gene>
    <name evidence="2" type="ORF">IDH44_01620</name>
</gene>
<evidence type="ECO:0000313" key="3">
    <source>
        <dbReference type="Proteomes" id="UP000621560"/>
    </source>
</evidence>
<organism evidence="2 3">
    <name type="scientific">Paenibacillus sabuli</name>
    <dbReference type="NCBI Taxonomy" id="2772509"/>
    <lineage>
        <taxon>Bacteria</taxon>
        <taxon>Bacillati</taxon>
        <taxon>Bacillota</taxon>
        <taxon>Bacilli</taxon>
        <taxon>Bacillales</taxon>
        <taxon>Paenibacillaceae</taxon>
        <taxon>Paenibacillus</taxon>
    </lineage>
</organism>
<dbReference type="RefSeq" id="WP_190914046.1">
    <property type="nucleotide sequence ID" value="NZ_JACXIZ010000006.1"/>
</dbReference>
<keyword evidence="3" id="KW-1185">Reference proteome</keyword>
<evidence type="ECO:0000313" key="2">
    <source>
        <dbReference type="EMBL" id="MBD2843877.1"/>
    </source>
</evidence>
<dbReference type="AlphaFoldDB" id="A0A927BPH4"/>
<sequence length="293" mass="32192">MRYVMILFGILLLAVSAPVMLAIGGELWTQQRVQQSYEIERLRANAGGVGTVEVLADGQGVQADGVTLRNLLLFGGEERELESREDYAAVLAEASDAPEVRYVREYRWAGNVIRVEDLIEQSAEGGEAARTLAPLGTAVNGRDWTDPALVTVRPGFLDENRYHGYWGMLRVQPRGEEARLVLMQRVSGPEFGREEDLAWRALTVHPNGGVDETLIAYETRDETPQLVDAINAAWASPISLGYKSNVLMGWPTIVFPLLYPLGTGALGLLLLGGGVLVILIRRARRRRPAVGTE</sequence>
<protein>
    <submittedName>
        <fullName evidence="2">Uncharacterized protein</fullName>
    </submittedName>
</protein>
<keyword evidence="1" id="KW-1133">Transmembrane helix</keyword>